<dbReference type="AlphaFoldDB" id="A0AAN8UPC1"/>
<gene>
    <name evidence="4" type="ORF">RJ641_020588</name>
</gene>
<evidence type="ECO:0000256" key="2">
    <source>
        <dbReference type="ARBA" id="ARBA00022552"/>
    </source>
</evidence>
<feature type="region of interest" description="Disordered" evidence="3">
    <location>
        <begin position="125"/>
        <end position="200"/>
    </location>
</feature>
<comment type="similarity">
    <text evidence="1">Belongs to the TSR2 family.</text>
</comment>
<proteinExistence type="inferred from homology"/>
<dbReference type="Pfam" id="PF10273">
    <property type="entry name" value="WGG"/>
    <property type="match status" value="1"/>
</dbReference>
<feature type="compositionally biased region" description="Low complexity" evidence="3">
    <location>
        <begin position="143"/>
        <end position="159"/>
    </location>
</feature>
<dbReference type="EMBL" id="JBAMMX010000025">
    <property type="protein sequence ID" value="KAK6915471.1"/>
    <property type="molecule type" value="Genomic_DNA"/>
</dbReference>
<dbReference type="InterPro" id="IPR019398">
    <property type="entry name" value="Pre-rRNA_process_TSR2"/>
</dbReference>
<dbReference type="GO" id="GO:0006364">
    <property type="term" value="P:rRNA processing"/>
    <property type="evidence" value="ECO:0007669"/>
    <property type="project" value="UniProtKB-KW"/>
</dbReference>
<sequence length="200" mass="22294">MDTSALQSPPPPLSAEAIPLFKEGISLVLNGWTALQMAVVNEWGGRNSRQVPNQLSLSIFSWFTQSKEQLFIDDLELILEEAMDSLNTTADDGSIEEVADKLVNMYEECLEGNYGSIVKLRNAPQTGSVSRSQEVVDDDGDNQDNYNNENSFENNGSEDMMVDTPNSTEMQIEEKQPNEMAEEEDGWVKVGPLRNQGRKN</sequence>
<evidence type="ECO:0000313" key="4">
    <source>
        <dbReference type="EMBL" id="KAK6915471.1"/>
    </source>
</evidence>
<reference evidence="4 5" key="1">
    <citation type="submission" date="2023-12" db="EMBL/GenBank/DDBJ databases">
        <title>A high-quality genome assembly for Dillenia turbinata (Dilleniales).</title>
        <authorList>
            <person name="Chanderbali A."/>
        </authorList>
    </citation>
    <scope>NUCLEOTIDE SEQUENCE [LARGE SCALE GENOMIC DNA]</scope>
    <source>
        <strain evidence="4">LSX21</strain>
        <tissue evidence="4">Leaf</tissue>
    </source>
</reference>
<comment type="caution">
    <text evidence="4">The sequence shown here is derived from an EMBL/GenBank/DDBJ whole genome shotgun (WGS) entry which is preliminary data.</text>
</comment>
<keyword evidence="2" id="KW-0698">rRNA processing</keyword>
<protein>
    <submittedName>
        <fullName evidence="4">Pre-rRNA-processing protein TSR2</fullName>
    </submittedName>
</protein>
<accession>A0AAN8UPC1</accession>
<organism evidence="4 5">
    <name type="scientific">Dillenia turbinata</name>
    <dbReference type="NCBI Taxonomy" id="194707"/>
    <lineage>
        <taxon>Eukaryota</taxon>
        <taxon>Viridiplantae</taxon>
        <taxon>Streptophyta</taxon>
        <taxon>Embryophyta</taxon>
        <taxon>Tracheophyta</taxon>
        <taxon>Spermatophyta</taxon>
        <taxon>Magnoliopsida</taxon>
        <taxon>eudicotyledons</taxon>
        <taxon>Gunneridae</taxon>
        <taxon>Pentapetalae</taxon>
        <taxon>Dilleniales</taxon>
        <taxon>Dilleniaceae</taxon>
        <taxon>Dillenia</taxon>
    </lineage>
</organism>
<keyword evidence="5" id="KW-1185">Reference proteome</keyword>
<evidence type="ECO:0000313" key="5">
    <source>
        <dbReference type="Proteomes" id="UP001370490"/>
    </source>
</evidence>
<dbReference type="PANTHER" id="PTHR21250">
    <property type="entry name" value="PRE-RRNA-PROCESSING PROTEIN TSR2 HOMOLOG"/>
    <property type="match status" value="1"/>
</dbReference>
<name>A0AAN8UPC1_9MAGN</name>
<dbReference type="Proteomes" id="UP001370490">
    <property type="component" value="Unassembled WGS sequence"/>
</dbReference>
<evidence type="ECO:0000256" key="3">
    <source>
        <dbReference type="SAM" id="MobiDB-lite"/>
    </source>
</evidence>
<evidence type="ECO:0000256" key="1">
    <source>
        <dbReference type="ARBA" id="ARBA00006524"/>
    </source>
</evidence>